<feature type="transmembrane region" description="Helical" evidence="1">
    <location>
        <begin position="194"/>
        <end position="211"/>
    </location>
</feature>
<dbReference type="InterPro" id="IPR052734">
    <property type="entry name" value="Nod_factor_acetyltransferase"/>
</dbReference>
<reference evidence="3 4" key="1">
    <citation type="submission" date="2021-02" db="EMBL/GenBank/DDBJ databases">
        <authorList>
            <person name="Han P."/>
        </authorList>
    </citation>
    <scope>NUCLEOTIDE SEQUENCE [LARGE SCALE GENOMIC DNA]</scope>
    <source>
        <strain evidence="3">Candidatus Nitrospira sp. ZN2</strain>
    </source>
</reference>
<dbReference type="PANTHER" id="PTHR37312:SF1">
    <property type="entry name" value="MEMBRANE-BOUND ACYLTRANSFERASE YKRP-RELATED"/>
    <property type="match status" value="1"/>
</dbReference>
<proteinExistence type="predicted"/>
<sequence length="347" mass="38609">MQPKKAAYESRSARLAFLDGFRGCAIVMVVATHAMAYAKLEDSTSSLLTFWVQAVAVPPFFLVDGFLFARHMESSTSFSYGDYAVRSARRLLLPWVCFSVLYVVFRAAFEYVSHPTHTLVLERTVGEVLAAVYYSSVSSQMYFLPALFIIRMLSGGARTLGLLQPSRLVMSWLAYVWVWQSLPFSAEQGDRIDPVLSAIWGMQYYLLGMVLSIHDKRIASRPLIGASIGLACLATVKILLPTWGVLAQYLYLGSLFSLFRGLGDRVSSLYAIGRFTMGVYLIHAPVILKLVSSAAPLVFDQSGMGRYLLITLVAVLVSAGIARLCARARWWRFLLGEEIRGDTEHAR</sequence>
<dbReference type="InterPro" id="IPR002656">
    <property type="entry name" value="Acyl_transf_3_dom"/>
</dbReference>
<accession>A0ABN7MMB1</accession>
<keyword evidence="1" id="KW-0472">Membrane</keyword>
<feature type="transmembrane region" description="Helical" evidence="1">
    <location>
        <begin position="129"/>
        <end position="150"/>
    </location>
</feature>
<dbReference type="RefSeq" id="WP_213044371.1">
    <property type="nucleotide sequence ID" value="NZ_CAJNBJ010000022.1"/>
</dbReference>
<evidence type="ECO:0000259" key="2">
    <source>
        <dbReference type="Pfam" id="PF01757"/>
    </source>
</evidence>
<feature type="transmembrane region" description="Helical" evidence="1">
    <location>
        <begin position="50"/>
        <end position="70"/>
    </location>
</feature>
<evidence type="ECO:0000313" key="4">
    <source>
        <dbReference type="Proteomes" id="UP000675880"/>
    </source>
</evidence>
<evidence type="ECO:0000256" key="1">
    <source>
        <dbReference type="SAM" id="Phobius"/>
    </source>
</evidence>
<feature type="transmembrane region" description="Helical" evidence="1">
    <location>
        <begin position="223"/>
        <end position="240"/>
    </location>
</feature>
<feature type="transmembrane region" description="Helical" evidence="1">
    <location>
        <begin position="91"/>
        <end position="109"/>
    </location>
</feature>
<dbReference type="Pfam" id="PF01757">
    <property type="entry name" value="Acyl_transf_3"/>
    <property type="match status" value="1"/>
</dbReference>
<gene>
    <name evidence="3" type="ORF">NSPZN2_90039</name>
</gene>
<dbReference type="EMBL" id="CAJNBJ010000022">
    <property type="protein sequence ID" value="CAE6804840.1"/>
    <property type="molecule type" value="Genomic_DNA"/>
</dbReference>
<feature type="transmembrane region" description="Helical" evidence="1">
    <location>
        <begin position="20"/>
        <end position="38"/>
    </location>
</feature>
<keyword evidence="1" id="KW-1133">Transmembrane helix</keyword>
<name>A0ABN7MMB1_9BACT</name>
<feature type="transmembrane region" description="Helical" evidence="1">
    <location>
        <begin position="307"/>
        <end position="326"/>
    </location>
</feature>
<feature type="domain" description="Acyltransferase 3" evidence="2">
    <location>
        <begin position="16"/>
        <end position="322"/>
    </location>
</feature>
<organism evidence="3 4">
    <name type="scientific">Nitrospira defluvii</name>
    <dbReference type="NCBI Taxonomy" id="330214"/>
    <lineage>
        <taxon>Bacteria</taxon>
        <taxon>Pseudomonadati</taxon>
        <taxon>Nitrospirota</taxon>
        <taxon>Nitrospiria</taxon>
        <taxon>Nitrospirales</taxon>
        <taxon>Nitrospiraceae</taxon>
        <taxon>Nitrospira</taxon>
    </lineage>
</organism>
<comment type="caution">
    <text evidence="3">The sequence shown here is derived from an EMBL/GenBank/DDBJ whole genome shotgun (WGS) entry which is preliminary data.</text>
</comment>
<evidence type="ECO:0000313" key="3">
    <source>
        <dbReference type="EMBL" id="CAE6804840.1"/>
    </source>
</evidence>
<keyword evidence="1" id="KW-0812">Transmembrane</keyword>
<dbReference type="Proteomes" id="UP000675880">
    <property type="component" value="Unassembled WGS sequence"/>
</dbReference>
<keyword evidence="4" id="KW-1185">Reference proteome</keyword>
<dbReference type="PANTHER" id="PTHR37312">
    <property type="entry name" value="MEMBRANE-BOUND ACYLTRANSFERASE YKRP-RELATED"/>
    <property type="match status" value="1"/>
</dbReference>
<protein>
    <submittedName>
        <fullName evidence="3">Acyl_transf_3 domain-containing protein</fullName>
    </submittedName>
</protein>
<feature type="transmembrane region" description="Helical" evidence="1">
    <location>
        <begin position="275"/>
        <end position="295"/>
    </location>
</feature>